<dbReference type="Gene3D" id="2.60.40.640">
    <property type="match status" value="1"/>
</dbReference>
<feature type="region of interest" description="Disordered" evidence="2">
    <location>
        <begin position="202"/>
        <end position="273"/>
    </location>
</feature>
<dbReference type="InterPro" id="IPR050357">
    <property type="entry name" value="Arrestin_domain-protein"/>
</dbReference>
<dbReference type="FunCoup" id="A0A507BAS8">
    <property type="interactions" value="18"/>
</dbReference>
<dbReference type="PANTHER" id="PTHR11188">
    <property type="entry name" value="ARRESTIN DOMAIN CONTAINING PROTEIN"/>
    <property type="match status" value="1"/>
</dbReference>
<dbReference type="GO" id="GO:0070086">
    <property type="term" value="P:ubiquitin-dependent endocytosis"/>
    <property type="evidence" value="ECO:0007669"/>
    <property type="project" value="TreeGrafter"/>
</dbReference>
<dbReference type="PANTHER" id="PTHR11188:SF161">
    <property type="entry name" value="PH-RESPONSE REGULATOR PROTEIN PALF_RIM8"/>
    <property type="match status" value="1"/>
</dbReference>
<evidence type="ECO:0000256" key="2">
    <source>
        <dbReference type="SAM" id="MobiDB-lite"/>
    </source>
</evidence>
<comment type="similarity">
    <text evidence="1">Belongs to the arrestin family. PalF/RIM8 subfamily.</text>
</comment>
<reference evidence="4 5" key="1">
    <citation type="submission" date="2019-06" db="EMBL/GenBank/DDBJ databases">
        <title>Draft genome sequence of the filamentous fungus Phialemoniopsis curvata isolated from diesel fuel.</title>
        <authorList>
            <person name="Varaljay V.A."/>
            <person name="Lyon W.J."/>
            <person name="Crouch A.L."/>
            <person name="Drake C.E."/>
            <person name="Hollomon J.M."/>
            <person name="Nadeau L.J."/>
            <person name="Nunn H.S."/>
            <person name="Stevenson B.S."/>
            <person name="Bojanowski C.L."/>
            <person name="Crookes-Goodson W.J."/>
        </authorList>
    </citation>
    <scope>NUCLEOTIDE SEQUENCE [LARGE SCALE GENOMIC DNA]</scope>
    <source>
        <strain evidence="4 5">D216</strain>
    </source>
</reference>
<organism evidence="4 5">
    <name type="scientific">Thyridium curvatum</name>
    <dbReference type="NCBI Taxonomy" id="1093900"/>
    <lineage>
        <taxon>Eukaryota</taxon>
        <taxon>Fungi</taxon>
        <taxon>Dikarya</taxon>
        <taxon>Ascomycota</taxon>
        <taxon>Pezizomycotina</taxon>
        <taxon>Sordariomycetes</taxon>
        <taxon>Sordariomycetidae</taxon>
        <taxon>Thyridiales</taxon>
        <taxon>Thyridiaceae</taxon>
        <taxon>Thyridium</taxon>
    </lineage>
</organism>
<dbReference type="GO" id="GO:0005829">
    <property type="term" value="C:cytosol"/>
    <property type="evidence" value="ECO:0007669"/>
    <property type="project" value="TreeGrafter"/>
</dbReference>
<keyword evidence="5" id="KW-1185">Reference proteome</keyword>
<dbReference type="STRING" id="1093900.A0A507BAS8"/>
<sequence>MGPSPANKSNASAAVKDAAPSRPSFFSRLSLPILSRQARNIADFHIRPAEPHRQYAAGDHVAGAVVLTVVKPIRITHLTVSLHGFVRVFKSPNGVNEPPINPAEIPTSTSRAKFRYLGNGYASLFQDEQVLSADGKLEPRKYEFNFDLMFPTTSLPTSVDFERGTISYMITATLTRPTTISPTQTCERRIFLTEKLDVGLLDPPRPRTISLQPISKKSRRRKTLPPENASPLPNRTDSALSDPDATRANENSTEGSVAAEEVQQDGRHISFPRSPIHSEIMSEISGESVVSGASTGQSGRAHDASHTSSSGSQGASNRTRTPEKRVIVATIESLKGGCLPGDILPIKISVQHIKRIKSLHGVVVTLYRQGRIDSAPPIPDTGKLTSEDVRRLDKEYYYPRSKTGLGGLSLSSAGSCSVFRKDLVQTFQPLIIDPGTLGANVTAYVRVPEDCFPTIKGLPGEMISFKYQVEVLVDLGGKLAGQIQSVQSKVTPVGTPGVVGATTRSSYEQGGAVLTGSNVIDTDQLRRHKGVISVTFEVVVGTANSNKHRNRGISRVSTYTRQIDEAAQYPENTQGEWHGEGEPERYHEETPYHYGDGYFPPTIEVHDQHPPYLPPEPSRAPVPIYIPLPEVSEDNGLSEKDRIRRAEQRLLPSQPPEAPVASSSRAAPAQDENIYDAEDEPTAPDGDAATPHAAIEIPAVEDGPSAPTFEDLDPTPTAQPSEDKQELERRRLMQEASAPPECPEDYDAGVGSSSAPAAPAPATAPEAVDEEPSAPMLGEEDHYGHDFAYDQLAAGSSTAPAVNGVGGGPHEPLPKYER</sequence>
<dbReference type="Proteomes" id="UP000319257">
    <property type="component" value="Unassembled WGS sequence"/>
</dbReference>
<dbReference type="InterPro" id="IPR011022">
    <property type="entry name" value="Arrestin_C-like"/>
</dbReference>
<evidence type="ECO:0000313" key="5">
    <source>
        <dbReference type="Proteomes" id="UP000319257"/>
    </source>
</evidence>
<evidence type="ECO:0000259" key="3">
    <source>
        <dbReference type="SMART" id="SM01017"/>
    </source>
</evidence>
<comment type="caution">
    <text evidence="4">The sequence shown here is derived from an EMBL/GenBank/DDBJ whole genome shotgun (WGS) entry which is preliminary data.</text>
</comment>
<dbReference type="SUPFAM" id="SSF81296">
    <property type="entry name" value="E set domains"/>
    <property type="match status" value="1"/>
</dbReference>
<dbReference type="AlphaFoldDB" id="A0A507BAS8"/>
<accession>A0A507BAS8</accession>
<feature type="compositionally biased region" description="Acidic residues" evidence="2">
    <location>
        <begin position="673"/>
        <end position="682"/>
    </location>
</feature>
<name>A0A507BAS8_9PEZI</name>
<proteinExistence type="inferred from homology"/>
<dbReference type="GO" id="GO:0005886">
    <property type="term" value="C:plasma membrane"/>
    <property type="evidence" value="ECO:0007669"/>
    <property type="project" value="TreeGrafter"/>
</dbReference>
<dbReference type="InterPro" id="IPR014752">
    <property type="entry name" value="Arrestin-like_C"/>
</dbReference>
<feature type="compositionally biased region" description="Basic and acidic residues" evidence="2">
    <location>
        <begin position="779"/>
        <end position="788"/>
    </location>
</feature>
<feature type="compositionally biased region" description="Low complexity" evidence="2">
    <location>
        <begin position="659"/>
        <end position="669"/>
    </location>
</feature>
<dbReference type="InterPro" id="IPR014756">
    <property type="entry name" value="Ig_E-set"/>
</dbReference>
<dbReference type="GeneID" id="41968032"/>
<dbReference type="Pfam" id="PF00339">
    <property type="entry name" value="Arrestin_N"/>
    <property type="match status" value="1"/>
</dbReference>
<dbReference type="OrthoDB" id="7785529at2759"/>
<feature type="region of interest" description="Disordered" evidence="2">
    <location>
        <begin position="648"/>
        <end position="818"/>
    </location>
</feature>
<feature type="domain" description="Arrestin C-terminal-like" evidence="3">
    <location>
        <begin position="323"/>
        <end position="485"/>
    </location>
</feature>
<dbReference type="EMBL" id="SKBQ01000002">
    <property type="protein sequence ID" value="TPX14191.1"/>
    <property type="molecule type" value="Genomic_DNA"/>
</dbReference>
<dbReference type="InterPro" id="IPR011021">
    <property type="entry name" value="Arrestin-like_N"/>
</dbReference>
<dbReference type="GO" id="GO:0030674">
    <property type="term" value="F:protein-macromolecule adaptor activity"/>
    <property type="evidence" value="ECO:0007669"/>
    <property type="project" value="TreeGrafter"/>
</dbReference>
<dbReference type="InParanoid" id="A0A507BAS8"/>
<dbReference type="RefSeq" id="XP_030995902.1">
    <property type="nucleotide sequence ID" value="XM_031140423.1"/>
</dbReference>
<dbReference type="SMART" id="SM01017">
    <property type="entry name" value="Arrestin_C"/>
    <property type="match status" value="1"/>
</dbReference>
<evidence type="ECO:0000313" key="4">
    <source>
        <dbReference type="EMBL" id="TPX14191.1"/>
    </source>
</evidence>
<feature type="compositionally biased region" description="Basic and acidic residues" evidence="2">
    <location>
        <begin position="721"/>
        <end position="733"/>
    </location>
</feature>
<feature type="compositionally biased region" description="Low complexity" evidence="2">
    <location>
        <begin position="748"/>
        <end position="766"/>
    </location>
</feature>
<protein>
    <recommendedName>
        <fullName evidence="3">Arrestin C-terminal-like domain-containing protein</fullName>
    </recommendedName>
</protein>
<gene>
    <name evidence="4" type="ORF">E0L32_000585</name>
</gene>
<feature type="region of interest" description="Disordered" evidence="2">
    <location>
        <begin position="285"/>
        <end position="323"/>
    </location>
</feature>
<dbReference type="GO" id="GO:0031625">
    <property type="term" value="F:ubiquitin protein ligase binding"/>
    <property type="evidence" value="ECO:0007669"/>
    <property type="project" value="TreeGrafter"/>
</dbReference>
<feature type="compositionally biased region" description="Low complexity" evidence="2">
    <location>
        <begin position="306"/>
        <end position="316"/>
    </location>
</feature>
<evidence type="ECO:0000256" key="1">
    <source>
        <dbReference type="ARBA" id="ARBA00037950"/>
    </source>
</evidence>